<comment type="caution">
    <text evidence="1">The sequence shown here is derived from an EMBL/GenBank/DDBJ whole genome shotgun (WGS) entry which is preliminary data.</text>
</comment>
<keyword evidence="2" id="KW-1185">Reference proteome</keyword>
<accession>A0ACC1JH98</accession>
<evidence type="ECO:0000313" key="1">
    <source>
        <dbReference type="EMBL" id="KAJ1951214.1"/>
    </source>
</evidence>
<dbReference type="EMBL" id="JANBPW010000040">
    <property type="protein sequence ID" value="KAJ1951214.1"/>
    <property type="molecule type" value="Genomic_DNA"/>
</dbReference>
<gene>
    <name evidence="1" type="ORF">FBU59_000299</name>
</gene>
<organism evidence="1 2">
    <name type="scientific">Linderina macrospora</name>
    <dbReference type="NCBI Taxonomy" id="4868"/>
    <lineage>
        <taxon>Eukaryota</taxon>
        <taxon>Fungi</taxon>
        <taxon>Fungi incertae sedis</taxon>
        <taxon>Zoopagomycota</taxon>
        <taxon>Kickxellomycotina</taxon>
        <taxon>Kickxellomycetes</taxon>
        <taxon>Kickxellales</taxon>
        <taxon>Kickxellaceae</taxon>
        <taxon>Linderina</taxon>
    </lineage>
</organism>
<reference evidence="1" key="1">
    <citation type="submission" date="2022-07" db="EMBL/GenBank/DDBJ databases">
        <title>Phylogenomic reconstructions and comparative analyses of Kickxellomycotina fungi.</title>
        <authorList>
            <person name="Reynolds N.K."/>
            <person name="Stajich J.E."/>
            <person name="Barry K."/>
            <person name="Grigoriev I.V."/>
            <person name="Crous P."/>
            <person name="Smith M.E."/>
        </authorList>
    </citation>
    <scope>NUCLEOTIDE SEQUENCE</scope>
    <source>
        <strain evidence="1">NRRL 5244</strain>
    </source>
</reference>
<dbReference type="Proteomes" id="UP001150603">
    <property type="component" value="Unassembled WGS sequence"/>
</dbReference>
<name>A0ACC1JH98_9FUNG</name>
<proteinExistence type="predicted"/>
<protein>
    <submittedName>
        <fullName evidence="1">Uncharacterized protein</fullName>
    </submittedName>
</protein>
<evidence type="ECO:0000313" key="2">
    <source>
        <dbReference type="Proteomes" id="UP001150603"/>
    </source>
</evidence>
<sequence>MSFMKWMSGGSGNGNGPNGSAGPAAVGTSQGRSDWPDNDDRYYGLVNVGNTCYASSILQALYFCRTFRECVNNYPYPRQLPTLPNARGHHSMSHTQIPLLERQSQQQQQQQQQRRATASGDNTTLGNSYFVTPKEQGSNGNEKGHGLSFRDRAAGLRRKKDRSQSDATQLSGSQEAGNDAENAGGEQQERSVIDILTEDLSSAEKYKIDDSMFASLKDLFWSISTRIQRSGSISPQRLIGKLKECNELFRSNAHQDAHEFLNYLLNEIVENVDKIYRDKELNGCTGAPINAPNKFRGSTWVHTLFEGLLTNETKCLSCENVTSRDETLLDVSVDIHENTSVTNCLNQFAAGELLCHNNKFYCDNCGGLQEAERRMRLKRLPNILALHLKRFKYHEGLGRYVKLSYRVNFPTELRVPNTTEETEDLLYSLSAIVVHLGGGPYHGHYISIVHSGDKWILFDDDCVDIIDENELYNYFGNFPNFGSGYVLFYERTDFDPLQFDLPRAYEVARAARQQVEEEQVVPEPEKPPVIPEDLPGKFFAPARPPPLISTTRSFHGGINSDTMSPVAMSPNPMSPSAMRTPSASTTQMNSTIMQSAQVLGRVHTDSNLARFSQSVSPENSRTTSQGVAAPPTVTVENTSGQSSGKSSRSWFGLRSKK</sequence>